<evidence type="ECO:0000256" key="5">
    <source>
        <dbReference type="ARBA" id="ARBA00023136"/>
    </source>
</evidence>
<keyword evidence="4 8" id="KW-1133">Transmembrane helix</keyword>
<dbReference type="EnsemblMetazoa" id="AFUN007499-RA">
    <property type="protein sequence ID" value="AFUN007499-PA"/>
    <property type="gene ID" value="AFUN007499"/>
</dbReference>
<evidence type="ECO:0000256" key="2">
    <source>
        <dbReference type="ARBA" id="ARBA00022475"/>
    </source>
</evidence>
<keyword evidence="3 8" id="KW-0812">Transmembrane</keyword>
<proteinExistence type="predicted"/>
<keyword evidence="5 8" id="KW-0472">Membrane</keyword>
<evidence type="ECO:0000256" key="4">
    <source>
        <dbReference type="ARBA" id="ARBA00022989"/>
    </source>
</evidence>
<evidence type="ECO:0008006" key="10">
    <source>
        <dbReference type="Google" id="ProtNLM"/>
    </source>
</evidence>
<evidence type="ECO:0000256" key="3">
    <source>
        <dbReference type="ARBA" id="ARBA00022692"/>
    </source>
</evidence>
<organism evidence="9">
    <name type="scientific">Anopheles funestus</name>
    <name type="common">African malaria mosquito</name>
    <dbReference type="NCBI Taxonomy" id="62324"/>
    <lineage>
        <taxon>Eukaryota</taxon>
        <taxon>Metazoa</taxon>
        <taxon>Ecdysozoa</taxon>
        <taxon>Arthropoda</taxon>
        <taxon>Hexapoda</taxon>
        <taxon>Insecta</taxon>
        <taxon>Pterygota</taxon>
        <taxon>Neoptera</taxon>
        <taxon>Endopterygota</taxon>
        <taxon>Diptera</taxon>
        <taxon>Nematocera</taxon>
        <taxon>Culicoidea</taxon>
        <taxon>Culicidae</taxon>
        <taxon>Anophelinae</taxon>
        <taxon>Anopheles</taxon>
    </lineage>
</organism>
<name>A0A182RMM7_ANOFN</name>
<dbReference type="SUPFAM" id="SSF53850">
    <property type="entry name" value="Periplasmic binding protein-like II"/>
    <property type="match status" value="1"/>
</dbReference>
<evidence type="ECO:0000256" key="1">
    <source>
        <dbReference type="ARBA" id="ARBA00004651"/>
    </source>
</evidence>
<dbReference type="AlphaFoldDB" id="A0A182RMM7"/>
<keyword evidence="7" id="KW-0325">Glycoprotein</keyword>
<keyword evidence="6" id="KW-0675">Receptor</keyword>
<feature type="transmembrane region" description="Helical" evidence="8">
    <location>
        <begin position="890"/>
        <end position="912"/>
    </location>
</feature>
<dbReference type="PANTHER" id="PTHR42643">
    <property type="entry name" value="IONOTROPIC RECEPTOR 20A-RELATED"/>
    <property type="match status" value="1"/>
</dbReference>
<evidence type="ECO:0000256" key="6">
    <source>
        <dbReference type="ARBA" id="ARBA00023170"/>
    </source>
</evidence>
<evidence type="ECO:0000313" key="9">
    <source>
        <dbReference type="EnsemblMetazoa" id="AFUN007499-PA"/>
    </source>
</evidence>
<feature type="transmembrane region" description="Helical" evidence="8">
    <location>
        <begin position="933"/>
        <end position="953"/>
    </location>
</feature>
<feature type="transmembrane region" description="Helical" evidence="8">
    <location>
        <begin position="537"/>
        <end position="555"/>
    </location>
</feature>
<dbReference type="InterPro" id="IPR052192">
    <property type="entry name" value="Insect_Ionotropic_Sensory_Rcpt"/>
</dbReference>
<dbReference type="STRING" id="62324.A0A182RMM7"/>
<keyword evidence="2" id="KW-1003">Cell membrane</keyword>
<protein>
    <recommendedName>
        <fullName evidence="10">Ionotropic glutamate receptor L-glutamate and glycine-binding domain-containing protein</fullName>
    </recommendedName>
</protein>
<evidence type="ECO:0000256" key="7">
    <source>
        <dbReference type="ARBA" id="ARBA00023180"/>
    </source>
</evidence>
<reference evidence="9" key="1">
    <citation type="submission" date="2020-05" db="UniProtKB">
        <authorList>
            <consortium name="EnsemblMetazoa"/>
        </authorList>
    </citation>
    <scope>IDENTIFICATION</scope>
    <source>
        <strain evidence="9">FUMOZ</strain>
    </source>
</reference>
<accession>A0A182RMM7</accession>
<sequence length="1077" mass="124215">MDQLQVYPLEHSPIAGILISFLVRVINELHSTKSATVTIGLANFNTPELDFIPAHLAKREKKVIVLLTLTATNSKYVITLANMYHMFGVIDILYVLIKVENIYFVGLNAAGTAFVRYKYNDMVQTLFPDRNSNLSARPYYVACYEDPTHTYKNKDNQIVGSAIELIDVIAKHQSTTAKYIYTPNAVPLFGPEQNISIDFATYRIIRISTTSHYSILQLSTMFRWCIAVPKRYNRNVSQGSSSTASLLVSFLVRIITELQCKRSSPFTVGLVNFNTSQNFDYIPAQLMQQVSTMAFVNIDLRQDSCEAQSLNARIIIHAIPSFSWITHKLSIFADALEIIQNFGLYGKSKKIIVLIDLDKVNHTEFEVLKQSYHHVGAIDILYVFEHSKQINIMVPALQKANKLVARSRWDSVSDLFPDRLSNLQGRPYKVACIENRPLTYRTDNDHIIGIDVDFINIIAKHQNTVALYKYTKNPIQLFKSWYDIEFDLATYRIKHEGLPYPFMPLYFPNQFRWCLAVPKTYNRVIHEQVIWPYTPSLWTLILSVAGFFLVYRLILKQLIQTHFPNAFPTINTPLQILRIMLLFLLTEYYTAKLTAILGLSEIPVYPKTLTEFAKSPIPLIVSHSSEYQYLLDNPEVQAKTIEWNFTKKYDPSGLALLQLCDLFPFTIDATTDNLGKRYSYHHYHLIDEPISTSICLSPFRKTSPRLERFQLYVTRLNEAGIWNHLMNKWILKDGHISPLFTANGALDVLYVIVRPKALTIVRFNNAVTNYVLLSLDSPLERLFPERFLDLHGRPYLVAWHENEPMTFLRNNIVVGVDVDFINIIAKHQNTHVEYTTSAPKNSRRTIDFATYRLINSKYWLQNASPLYFPNPNRWCLAVPRSYQRIVSGQLFRPFSLDLWILLLVLACVYLGYKTLLRQHLRHQYPEMFQILNAPINLLVLLLHFIILESYIAMLTKQLELLNVPSFPKTLQEFSESSIPLLLPVPDLFDYLKNNPSHADQLINWNRSMQYEPERLGILQMCDLFESTIEETTTLIGKRLDKHHFYLITEPVLTTAMVSTTPSTVFVTSSVRTQNGCK</sequence>
<evidence type="ECO:0000256" key="8">
    <source>
        <dbReference type="SAM" id="Phobius"/>
    </source>
</evidence>
<dbReference type="VEuPathDB" id="VectorBase:AFUN007499"/>
<dbReference type="GO" id="GO:0005886">
    <property type="term" value="C:plasma membrane"/>
    <property type="evidence" value="ECO:0007669"/>
    <property type="project" value="UniProtKB-SubCell"/>
</dbReference>
<dbReference type="PANTHER" id="PTHR42643:SF41">
    <property type="entry name" value="IONOTROPIC RECEPTOR 20A-RELATED"/>
    <property type="match status" value="1"/>
</dbReference>
<comment type="subcellular location">
    <subcellularLocation>
        <location evidence="1">Cell membrane</location>
        <topology evidence="1">Multi-pass membrane protein</topology>
    </subcellularLocation>
</comment>